<protein>
    <submittedName>
        <fullName evidence="2">Uncharacterized protein</fullName>
    </submittedName>
</protein>
<evidence type="ECO:0000313" key="3">
    <source>
        <dbReference type="Proteomes" id="UP001153269"/>
    </source>
</evidence>
<dbReference type="Proteomes" id="UP001153269">
    <property type="component" value="Unassembled WGS sequence"/>
</dbReference>
<feature type="compositionally biased region" description="Basic and acidic residues" evidence="1">
    <location>
        <begin position="1"/>
        <end position="10"/>
    </location>
</feature>
<evidence type="ECO:0000256" key="1">
    <source>
        <dbReference type="SAM" id="MobiDB-lite"/>
    </source>
</evidence>
<keyword evidence="3" id="KW-1185">Reference proteome</keyword>
<comment type="caution">
    <text evidence="2">The sequence shown here is derived from an EMBL/GenBank/DDBJ whole genome shotgun (WGS) entry which is preliminary data.</text>
</comment>
<dbReference type="AlphaFoldDB" id="A0A9N7TR10"/>
<organism evidence="2 3">
    <name type="scientific">Pleuronectes platessa</name>
    <name type="common">European plaice</name>
    <dbReference type="NCBI Taxonomy" id="8262"/>
    <lineage>
        <taxon>Eukaryota</taxon>
        <taxon>Metazoa</taxon>
        <taxon>Chordata</taxon>
        <taxon>Craniata</taxon>
        <taxon>Vertebrata</taxon>
        <taxon>Euteleostomi</taxon>
        <taxon>Actinopterygii</taxon>
        <taxon>Neopterygii</taxon>
        <taxon>Teleostei</taxon>
        <taxon>Neoteleostei</taxon>
        <taxon>Acanthomorphata</taxon>
        <taxon>Carangaria</taxon>
        <taxon>Pleuronectiformes</taxon>
        <taxon>Pleuronectoidei</taxon>
        <taxon>Pleuronectidae</taxon>
        <taxon>Pleuronectes</taxon>
    </lineage>
</organism>
<gene>
    <name evidence="2" type="ORF">PLEPLA_LOCUS3929</name>
</gene>
<feature type="region of interest" description="Disordered" evidence="1">
    <location>
        <begin position="1"/>
        <end position="27"/>
    </location>
</feature>
<dbReference type="EMBL" id="CADEAL010000194">
    <property type="protein sequence ID" value="CAB1416173.1"/>
    <property type="molecule type" value="Genomic_DNA"/>
</dbReference>
<name>A0A9N7TR10_PLEPL</name>
<sequence length="116" mass="12484">MDYSEIREATRSSPSAELGPGADGMSGFETHSLEKFFMPHLGESTQFHRDWQTARASESTSEYPSGLERSTARMLAFGESSPELTCAPRLHVCTRTVSPPGGEPGQTRVCVTGSGS</sequence>
<proteinExistence type="predicted"/>
<feature type="region of interest" description="Disordered" evidence="1">
    <location>
        <begin position="95"/>
        <end position="116"/>
    </location>
</feature>
<evidence type="ECO:0000313" key="2">
    <source>
        <dbReference type="EMBL" id="CAB1416173.1"/>
    </source>
</evidence>
<reference evidence="2" key="1">
    <citation type="submission" date="2020-03" db="EMBL/GenBank/DDBJ databases">
        <authorList>
            <person name="Weist P."/>
        </authorList>
    </citation>
    <scope>NUCLEOTIDE SEQUENCE</scope>
</reference>
<accession>A0A9N7TR10</accession>